<evidence type="ECO:0000313" key="3">
    <source>
        <dbReference type="Proteomes" id="UP000554482"/>
    </source>
</evidence>
<feature type="non-terminal residue" evidence="2">
    <location>
        <position position="290"/>
    </location>
</feature>
<dbReference type="InterPro" id="IPR008974">
    <property type="entry name" value="TRAF-like"/>
</dbReference>
<dbReference type="InterPro" id="IPR002083">
    <property type="entry name" value="MATH/TRAF_dom"/>
</dbReference>
<dbReference type="Proteomes" id="UP000554482">
    <property type="component" value="Unassembled WGS sequence"/>
</dbReference>
<dbReference type="Gene3D" id="2.60.210.10">
    <property type="entry name" value="Apoptosis, Tumor Necrosis Factor Receptor Associated Protein 2, Chain A"/>
    <property type="match status" value="2"/>
</dbReference>
<reference evidence="2 3" key="1">
    <citation type="submission" date="2020-06" db="EMBL/GenBank/DDBJ databases">
        <title>Transcriptomic and genomic resources for Thalictrum thalictroides and T. hernandezii: Facilitating candidate gene discovery in an emerging model plant lineage.</title>
        <authorList>
            <person name="Arias T."/>
            <person name="Riano-Pachon D.M."/>
            <person name="Di Stilio V.S."/>
        </authorList>
    </citation>
    <scope>NUCLEOTIDE SEQUENCE [LARGE SCALE GENOMIC DNA]</scope>
    <source>
        <strain evidence="3">cv. WT478/WT964</strain>
        <tissue evidence="2">Leaves</tissue>
    </source>
</reference>
<accession>A0A7J6VE37</accession>
<name>A0A7J6VE37_THATH</name>
<dbReference type="OrthoDB" id="1080330at2759"/>
<dbReference type="EMBL" id="JABWDY010034679">
    <property type="protein sequence ID" value="KAF5182480.1"/>
    <property type="molecule type" value="Genomic_DNA"/>
</dbReference>
<comment type="caution">
    <text evidence="2">The sequence shown here is derived from an EMBL/GenBank/DDBJ whole genome shotgun (WGS) entry which is preliminary data.</text>
</comment>
<organism evidence="2 3">
    <name type="scientific">Thalictrum thalictroides</name>
    <name type="common">Rue-anemone</name>
    <name type="synonym">Anemone thalictroides</name>
    <dbReference type="NCBI Taxonomy" id="46969"/>
    <lineage>
        <taxon>Eukaryota</taxon>
        <taxon>Viridiplantae</taxon>
        <taxon>Streptophyta</taxon>
        <taxon>Embryophyta</taxon>
        <taxon>Tracheophyta</taxon>
        <taxon>Spermatophyta</taxon>
        <taxon>Magnoliopsida</taxon>
        <taxon>Ranunculales</taxon>
        <taxon>Ranunculaceae</taxon>
        <taxon>Thalictroideae</taxon>
        <taxon>Thalictrum</taxon>
    </lineage>
</organism>
<dbReference type="PANTHER" id="PTHR46162:SF2">
    <property type="entry name" value="ANKYRIN REPEAT-CONTAINING PROTEIN-RELATED"/>
    <property type="match status" value="1"/>
</dbReference>
<dbReference type="AlphaFoldDB" id="A0A7J6VE37"/>
<dbReference type="CDD" id="cd00121">
    <property type="entry name" value="MATH"/>
    <property type="match status" value="1"/>
</dbReference>
<feature type="domain" description="MATH" evidence="1">
    <location>
        <begin position="126"/>
        <end position="279"/>
    </location>
</feature>
<proteinExistence type="predicted"/>
<sequence>RFYICPKGTPEDSVSFSLALERKEYTSSPLPDGFKVDVKFNVYLYNHFENNFIKISGNQGSAVHFEGKKTRTWAYPSLPQAHLTNPANGYLLGDECMFGIEVLLCDKEECLRDCLLTLNGEATGRFTYKMKHFSKKILELQKKTLGISPSFKVGKYKCSIMYSLYNRDGELGDGPVLKLVSRPWNNRKDTESDMFFSLQISFRPFQLEDIKEKWCKRLKTKVLLRVKDQSLREEHVQVEGCHWLGRQTLCWPRFMELAAITNPDKGFLVNDTLIIEAQVSVLSSLTRFMY</sequence>
<dbReference type="PANTHER" id="PTHR46162">
    <property type="entry name" value="TRAF-LIKE FAMILY PROTEIN"/>
    <property type="match status" value="1"/>
</dbReference>
<dbReference type="Pfam" id="PF22486">
    <property type="entry name" value="MATH_2"/>
    <property type="match status" value="1"/>
</dbReference>
<protein>
    <recommendedName>
        <fullName evidence="1">MATH domain-containing protein</fullName>
    </recommendedName>
</protein>
<evidence type="ECO:0000259" key="1">
    <source>
        <dbReference type="Pfam" id="PF22486"/>
    </source>
</evidence>
<dbReference type="SUPFAM" id="SSF49599">
    <property type="entry name" value="TRAF domain-like"/>
    <property type="match status" value="2"/>
</dbReference>
<keyword evidence="3" id="KW-1185">Reference proteome</keyword>
<gene>
    <name evidence="2" type="ORF">FRX31_027931</name>
</gene>
<evidence type="ECO:0000313" key="2">
    <source>
        <dbReference type="EMBL" id="KAF5182480.1"/>
    </source>
</evidence>